<name>A0AAJ2U592_ALKPS</name>
<evidence type="ECO:0000313" key="1">
    <source>
        <dbReference type="EMBL" id="MDV2887697.1"/>
    </source>
</evidence>
<reference evidence="1" key="1">
    <citation type="submission" date="2023-10" db="EMBL/GenBank/DDBJ databases">
        <title>Screening of Alkalihalophilus pseudofirmusBZ-TG-HK211 and Its Alleviation of Salt Stress on Rapeseed Growth.</title>
        <authorList>
            <person name="Zhao B."/>
            <person name="Guo T."/>
        </authorList>
    </citation>
    <scope>NUCLEOTIDE SEQUENCE</scope>
    <source>
        <strain evidence="1">BZ-TG-HK211</strain>
    </source>
</reference>
<dbReference type="AlphaFoldDB" id="A0AAJ2U592"/>
<proteinExistence type="predicted"/>
<dbReference type="EMBL" id="JAWJAY010000352">
    <property type="protein sequence ID" value="MDV2887697.1"/>
    <property type="molecule type" value="Genomic_DNA"/>
</dbReference>
<protein>
    <submittedName>
        <fullName evidence="1">Uncharacterized protein</fullName>
    </submittedName>
</protein>
<sequence>MSLPPTLNNEVKETFSEMEGILCEILQNIFSTGIEQGELKNQPIDDLVASFLCLMDGVFLELIYYQETKFK</sequence>
<dbReference type="Proteomes" id="UP001285636">
    <property type="component" value="Unassembled WGS sequence"/>
</dbReference>
<dbReference type="SUPFAM" id="SSF48498">
    <property type="entry name" value="Tetracyclin repressor-like, C-terminal domain"/>
    <property type="match status" value="1"/>
</dbReference>
<organism evidence="1 2">
    <name type="scientific">Alkalihalophilus pseudofirmus</name>
    <name type="common">Bacillus pseudofirmus</name>
    <dbReference type="NCBI Taxonomy" id="79885"/>
    <lineage>
        <taxon>Bacteria</taxon>
        <taxon>Bacillati</taxon>
        <taxon>Bacillota</taxon>
        <taxon>Bacilli</taxon>
        <taxon>Bacillales</taxon>
        <taxon>Bacillaceae</taxon>
        <taxon>Alkalihalophilus</taxon>
    </lineage>
</organism>
<comment type="caution">
    <text evidence="1">The sequence shown here is derived from an EMBL/GenBank/DDBJ whole genome shotgun (WGS) entry which is preliminary data.</text>
</comment>
<dbReference type="InterPro" id="IPR036271">
    <property type="entry name" value="Tet_transcr_reg_TetR-rel_C_sf"/>
</dbReference>
<evidence type="ECO:0000313" key="2">
    <source>
        <dbReference type="Proteomes" id="UP001285636"/>
    </source>
</evidence>
<feature type="non-terminal residue" evidence="1">
    <location>
        <position position="71"/>
    </location>
</feature>
<gene>
    <name evidence="1" type="ORF">RYX45_21240</name>
</gene>
<dbReference type="Gene3D" id="1.10.357.10">
    <property type="entry name" value="Tetracycline Repressor, domain 2"/>
    <property type="match status" value="1"/>
</dbReference>
<accession>A0AAJ2U592</accession>